<proteinExistence type="predicted"/>
<keyword evidence="2" id="KW-1185">Reference proteome</keyword>
<evidence type="ECO:0000313" key="2">
    <source>
        <dbReference type="Proteomes" id="UP001595478"/>
    </source>
</evidence>
<protein>
    <submittedName>
        <fullName evidence="1">Uncharacterized protein</fullName>
    </submittedName>
</protein>
<gene>
    <name evidence="1" type="ORF">ACFOHL_15705</name>
</gene>
<evidence type="ECO:0000313" key="1">
    <source>
        <dbReference type="EMBL" id="MFC3123068.1"/>
    </source>
</evidence>
<dbReference type="RefSeq" id="WP_376921190.1">
    <property type="nucleotide sequence ID" value="NZ_JBHRSW010000047.1"/>
</dbReference>
<dbReference type="Proteomes" id="UP001595478">
    <property type="component" value="Unassembled WGS sequence"/>
</dbReference>
<name>A0ABV7FV00_9ALTE</name>
<reference evidence="2" key="1">
    <citation type="journal article" date="2019" name="Int. J. Syst. Evol. Microbiol.">
        <title>The Global Catalogue of Microorganisms (GCM) 10K type strain sequencing project: providing services to taxonomists for standard genome sequencing and annotation.</title>
        <authorList>
            <consortium name="The Broad Institute Genomics Platform"/>
            <consortium name="The Broad Institute Genome Sequencing Center for Infectious Disease"/>
            <person name="Wu L."/>
            <person name="Ma J."/>
        </authorList>
    </citation>
    <scope>NUCLEOTIDE SEQUENCE [LARGE SCALE GENOMIC DNA]</scope>
    <source>
        <strain evidence="2">KCTC 52473</strain>
    </source>
</reference>
<accession>A0ABV7FV00</accession>
<comment type="caution">
    <text evidence="1">The sequence shown here is derived from an EMBL/GenBank/DDBJ whole genome shotgun (WGS) entry which is preliminary data.</text>
</comment>
<sequence length="170" mass="18947">MQKPDKNAKKDCHDIVTHTVTVGGVHAIALDGQYIDGDALEQEVQALLKELLQTYANNLLDSRFSGPLINGVFRGSYLGRSYHKQLDNQVLNTSANTGSLIFHEVNEAIVSIELTARRDESGVYKMSVGSRRIDAPRNLFSITPCLISETESYNPEIPYKKLLSHTEKQD</sequence>
<organism evidence="1 2">
    <name type="scientific">Agaribacter flavus</name>
    <dbReference type="NCBI Taxonomy" id="1902781"/>
    <lineage>
        <taxon>Bacteria</taxon>
        <taxon>Pseudomonadati</taxon>
        <taxon>Pseudomonadota</taxon>
        <taxon>Gammaproteobacteria</taxon>
        <taxon>Alteromonadales</taxon>
        <taxon>Alteromonadaceae</taxon>
        <taxon>Agaribacter</taxon>
    </lineage>
</organism>
<dbReference type="EMBL" id="JBHRSW010000047">
    <property type="protein sequence ID" value="MFC3123068.1"/>
    <property type="molecule type" value="Genomic_DNA"/>
</dbReference>